<organism evidence="1 2">
    <name type="scientific">Rhizophagus irregularis</name>
    <dbReference type="NCBI Taxonomy" id="588596"/>
    <lineage>
        <taxon>Eukaryota</taxon>
        <taxon>Fungi</taxon>
        <taxon>Fungi incertae sedis</taxon>
        <taxon>Mucoromycota</taxon>
        <taxon>Glomeromycotina</taxon>
        <taxon>Glomeromycetes</taxon>
        <taxon>Glomerales</taxon>
        <taxon>Glomeraceae</taxon>
        <taxon>Rhizophagus</taxon>
    </lineage>
</organism>
<sequence length="226" mass="26248">MTVYFTVKDEYARQLLKNVWSIDIENYIYRLGLAHFKTSDFDDRKKHRREFIGFSDEHTAAKVMKMTSPFNLKSAFKQSPNKIIIKFQNEADLFNACEKRYHFNDFSVKGYPIGYNWPQRDQAISKLKKSQNVNIHHQTCNQSTSDVANVHNINMTRCSSDNDKTNNVANKQHKSIEYQEIIRNGKYTGEILAQINLAETRKSLVTYHRALVALIAYLLESIQGGD</sequence>
<dbReference type="EMBL" id="CAGKOT010000049">
    <property type="protein sequence ID" value="CAB5383571.1"/>
    <property type="molecule type" value="Genomic_DNA"/>
</dbReference>
<dbReference type="AlphaFoldDB" id="A0A2I1FQ10"/>
<proteinExistence type="predicted"/>
<dbReference type="VEuPathDB" id="FungiDB:RhiirA1_395730"/>
<dbReference type="VEuPathDB" id="FungiDB:RhiirFUN_017078"/>
<comment type="caution">
    <text evidence="1">The sequence shown here is derived from an EMBL/GenBank/DDBJ whole genome shotgun (WGS) entry which is preliminary data.</text>
</comment>
<evidence type="ECO:0000313" key="2">
    <source>
        <dbReference type="Proteomes" id="UP000684084"/>
    </source>
</evidence>
<gene>
    <name evidence="1" type="ORF">CHRIB12_LOCUS18465</name>
</gene>
<reference evidence="1" key="1">
    <citation type="submission" date="2020-05" db="EMBL/GenBank/DDBJ databases">
        <authorList>
            <person name="Rincon C."/>
            <person name="Sanders R I."/>
            <person name="Robbins C."/>
            <person name="Chaturvedi A."/>
        </authorList>
    </citation>
    <scope>NUCLEOTIDE SEQUENCE</scope>
    <source>
        <strain evidence="1">CHB12</strain>
    </source>
</reference>
<name>A0A2I1FQ10_9GLOM</name>
<dbReference type="Proteomes" id="UP000684084">
    <property type="component" value="Unassembled WGS sequence"/>
</dbReference>
<protein>
    <submittedName>
        <fullName evidence="1">Uncharacterized protein</fullName>
    </submittedName>
</protein>
<dbReference type="OrthoDB" id="2412271at2759"/>
<accession>A0A2I1FQ10</accession>
<evidence type="ECO:0000313" key="1">
    <source>
        <dbReference type="EMBL" id="CAB5383571.1"/>
    </source>
</evidence>